<keyword evidence="1" id="KW-1133">Transmembrane helix</keyword>
<proteinExistence type="predicted"/>
<evidence type="ECO:0000313" key="2">
    <source>
        <dbReference type="EMBL" id="KAH1122062.1"/>
    </source>
</evidence>
<evidence type="ECO:0000256" key="1">
    <source>
        <dbReference type="SAM" id="Phobius"/>
    </source>
</evidence>
<dbReference type="EMBL" id="JAIQCV010000002">
    <property type="protein sequence ID" value="KAH1122062.1"/>
    <property type="molecule type" value="Genomic_DNA"/>
</dbReference>
<accession>A0A9D3WE71</accession>
<dbReference type="AlphaFoldDB" id="A0A9D3WE71"/>
<dbReference type="Proteomes" id="UP000828251">
    <property type="component" value="Unassembled WGS sequence"/>
</dbReference>
<name>A0A9D3WE71_9ROSI</name>
<reference evidence="2 3" key="1">
    <citation type="journal article" date="2021" name="Plant Biotechnol. J.">
        <title>Multi-omics assisted identification of the key and species-specific regulatory components of drought-tolerant mechanisms in Gossypium stocksii.</title>
        <authorList>
            <person name="Yu D."/>
            <person name="Ke L."/>
            <person name="Zhang D."/>
            <person name="Wu Y."/>
            <person name="Sun Y."/>
            <person name="Mei J."/>
            <person name="Sun J."/>
            <person name="Sun Y."/>
        </authorList>
    </citation>
    <scope>NUCLEOTIDE SEQUENCE [LARGE SCALE GENOMIC DNA]</scope>
    <source>
        <strain evidence="3">cv. E1</strain>
        <tissue evidence="2">Leaf</tissue>
    </source>
</reference>
<evidence type="ECO:0000313" key="3">
    <source>
        <dbReference type="Proteomes" id="UP000828251"/>
    </source>
</evidence>
<keyword evidence="3" id="KW-1185">Reference proteome</keyword>
<organism evidence="2 3">
    <name type="scientific">Gossypium stocksii</name>
    <dbReference type="NCBI Taxonomy" id="47602"/>
    <lineage>
        <taxon>Eukaryota</taxon>
        <taxon>Viridiplantae</taxon>
        <taxon>Streptophyta</taxon>
        <taxon>Embryophyta</taxon>
        <taxon>Tracheophyta</taxon>
        <taxon>Spermatophyta</taxon>
        <taxon>Magnoliopsida</taxon>
        <taxon>eudicotyledons</taxon>
        <taxon>Gunneridae</taxon>
        <taxon>Pentapetalae</taxon>
        <taxon>rosids</taxon>
        <taxon>malvids</taxon>
        <taxon>Malvales</taxon>
        <taxon>Malvaceae</taxon>
        <taxon>Malvoideae</taxon>
        <taxon>Gossypium</taxon>
    </lineage>
</organism>
<comment type="caution">
    <text evidence="2">The sequence shown here is derived from an EMBL/GenBank/DDBJ whole genome shotgun (WGS) entry which is preliminary data.</text>
</comment>
<keyword evidence="1" id="KW-0812">Transmembrane</keyword>
<dbReference type="OrthoDB" id="1938430at2759"/>
<protein>
    <submittedName>
        <fullName evidence="2">Uncharacterized protein</fullName>
    </submittedName>
</protein>
<sequence length="94" mass="10599">MGNYYTSRKALIGIILCLAWNTFLYLVWQERNNRLFKQVESTAEVIIGGIKESGKLRLTRAGRVAPSRINLQLLEAWGLSDVQHDMGLSSDCSL</sequence>
<keyword evidence="1" id="KW-0472">Membrane</keyword>
<gene>
    <name evidence="2" type="ORF">J1N35_005222</name>
</gene>
<feature type="transmembrane region" description="Helical" evidence="1">
    <location>
        <begin position="12"/>
        <end position="28"/>
    </location>
</feature>